<dbReference type="InterPro" id="IPR000571">
    <property type="entry name" value="Znf_CCCH"/>
</dbReference>
<keyword evidence="2 4" id="KW-0863">Zinc-finger</keyword>
<comment type="caution">
    <text evidence="6">The sequence shown here is derived from an EMBL/GenBank/DDBJ whole genome shotgun (WGS) entry which is preliminary data.</text>
</comment>
<feature type="domain" description="C3H1-type" evidence="5">
    <location>
        <begin position="14"/>
        <end position="41"/>
    </location>
</feature>
<evidence type="ECO:0000313" key="6">
    <source>
        <dbReference type="EMBL" id="GEU59777.1"/>
    </source>
</evidence>
<dbReference type="EMBL" id="BKCJ010004228">
    <property type="protein sequence ID" value="GEU59777.1"/>
    <property type="molecule type" value="Genomic_DNA"/>
</dbReference>
<evidence type="ECO:0000259" key="5">
    <source>
        <dbReference type="PROSITE" id="PS50103"/>
    </source>
</evidence>
<dbReference type="InterPro" id="IPR013103">
    <property type="entry name" value="RVT_2"/>
</dbReference>
<dbReference type="InterPro" id="IPR036855">
    <property type="entry name" value="Znf_CCCH_sf"/>
</dbReference>
<dbReference type="Gene3D" id="4.10.1000.10">
    <property type="entry name" value="Zinc finger, CCCH-type"/>
    <property type="match status" value="1"/>
</dbReference>
<sequence>MVVEDTPPPTPPPSITPQICNHFNKGSCKFGDRCKFIHDYRNRPGLNLKNNDTITQGSALGSNSYHQTTPSWAPQGYYNSLLAEVPSQPNAQKRQAHYRLVHQNQAYTHVWLPHVAQQLPPQLYYALPSPQPGPDLHIDTARAISIQSLSRQLPLLLSSQQVHPRGINTSVIRVMKCYAPLFLCFISCNKEKAPHIYHACQLGKHVKLLFHSSDTIVEHCFDIIHLDLWTSPIRSLYGLKQAPRAWFQRFTGYATQDGFYHSRCDSSLFIYRQGYHVAYLLIYVDDIILTASSLVLLQHIIGSLHNEFDMTDLEVLNYFLGIFATLSLTGEKKNEQYLGCLWARKFGSGVYMLRFGVLAETVPRIASWAPFLDNGGSGDREGLVPIGFQGCCWGKTGRERLCRNWARRGNMHSVLNRDRVTGIAV</sequence>
<organism evidence="6">
    <name type="scientific">Tanacetum cinerariifolium</name>
    <name type="common">Dalmatian daisy</name>
    <name type="synonym">Chrysanthemum cinerariifolium</name>
    <dbReference type="NCBI Taxonomy" id="118510"/>
    <lineage>
        <taxon>Eukaryota</taxon>
        <taxon>Viridiplantae</taxon>
        <taxon>Streptophyta</taxon>
        <taxon>Embryophyta</taxon>
        <taxon>Tracheophyta</taxon>
        <taxon>Spermatophyta</taxon>
        <taxon>Magnoliopsida</taxon>
        <taxon>eudicotyledons</taxon>
        <taxon>Gunneridae</taxon>
        <taxon>Pentapetalae</taxon>
        <taxon>asterids</taxon>
        <taxon>campanulids</taxon>
        <taxon>Asterales</taxon>
        <taxon>Asteraceae</taxon>
        <taxon>Asteroideae</taxon>
        <taxon>Anthemideae</taxon>
        <taxon>Anthemidinae</taxon>
        <taxon>Tanacetum</taxon>
    </lineage>
</organism>
<dbReference type="SUPFAM" id="SSF90229">
    <property type="entry name" value="CCCH zinc finger"/>
    <property type="match status" value="1"/>
</dbReference>
<evidence type="ECO:0000256" key="2">
    <source>
        <dbReference type="ARBA" id="ARBA00022771"/>
    </source>
</evidence>
<feature type="zinc finger region" description="C3H1-type" evidence="4">
    <location>
        <begin position="14"/>
        <end position="41"/>
    </location>
</feature>
<name>A0A6L2LFQ9_TANCI</name>
<evidence type="ECO:0000256" key="4">
    <source>
        <dbReference type="PROSITE-ProRule" id="PRU00723"/>
    </source>
</evidence>
<gene>
    <name evidence="6" type="ORF">Tci_031755</name>
</gene>
<dbReference type="GO" id="GO:0008270">
    <property type="term" value="F:zinc ion binding"/>
    <property type="evidence" value="ECO:0007669"/>
    <property type="project" value="UniProtKB-KW"/>
</dbReference>
<accession>A0A6L2LFQ9</accession>
<proteinExistence type="predicted"/>
<reference evidence="6" key="1">
    <citation type="journal article" date="2019" name="Sci. Rep.">
        <title>Draft genome of Tanacetum cinerariifolium, the natural source of mosquito coil.</title>
        <authorList>
            <person name="Yamashiro T."/>
            <person name="Shiraishi A."/>
            <person name="Satake H."/>
            <person name="Nakayama K."/>
        </authorList>
    </citation>
    <scope>NUCLEOTIDE SEQUENCE</scope>
</reference>
<evidence type="ECO:0000256" key="3">
    <source>
        <dbReference type="ARBA" id="ARBA00022833"/>
    </source>
</evidence>
<protein>
    <submittedName>
        <fullName evidence="6">Ribonuclease H-like domain-containing protein</fullName>
    </submittedName>
</protein>
<dbReference type="SMART" id="SM00356">
    <property type="entry name" value="ZnF_C3H1"/>
    <property type="match status" value="1"/>
</dbReference>
<evidence type="ECO:0000256" key="1">
    <source>
        <dbReference type="ARBA" id="ARBA00022723"/>
    </source>
</evidence>
<keyword evidence="1 4" id="KW-0479">Metal-binding</keyword>
<dbReference type="AlphaFoldDB" id="A0A6L2LFQ9"/>
<keyword evidence="3 4" id="KW-0862">Zinc</keyword>
<dbReference type="Pfam" id="PF07727">
    <property type="entry name" value="RVT_2"/>
    <property type="match status" value="1"/>
</dbReference>
<dbReference type="PROSITE" id="PS50103">
    <property type="entry name" value="ZF_C3H1"/>
    <property type="match status" value="1"/>
</dbReference>
<dbReference type="Pfam" id="PF00642">
    <property type="entry name" value="zf-CCCH"/>
    <property type="match status" value="1"/>
</dbReference>